<dbReference type="SUPFAM" id="SSF53474">
    <property type="entry name" value="alpha/beta-Hydrolases"/>
    <property type="match status" value="1"/>
</dbReference>
<dbReference type="SUPFAM" id="SSF53955">
    <property type="entry name" value="Lysozyme-like"/>
    <property type="match status" value="1"/>
</dbReference>
<name>A0ABQ3H5J0_9NEIS</name>
<comment type="caution">
    <text evidence="2">The sequence shown here is derived from an EMBL/GenBank/DDBJ whole genome shotgun (WGS) entry which is preliminary data.</text>
</comment>
<dbReference type="InterPro" id="IPR029058">
    <property type="entry name" value="AB_hydrolase_fold"/>
</dbReference>
<feature type="domain" description="Peptidoglycan binding-like" evidence="1">
    <location>
        <begin position="21"/>
        <end position="74"/>
    </location>
</feature>
<dbReference type="Gene3D" id="3.90.70.10">
    <property type="entry name" value="Cysteine proteinases"/>
    <property type="match status" value="1"/>
</dbReference>
<dbReference type="Pfam" id="PF01471">
    <property type="entry name" value="PG_binding_1"/>
    <property type="match status" value="1"/>
</dbReference>
<dbReference type="InterPro" id="IPR036365">
    <property type="entry name" value="PGBD-like_sf"/>
</dbReference>
<dbReference type="InterPro" id="IPR002477">
    <property type="entry name" value="Peptidoglycan-bd-like"/>
</dbReference>
<evidence type="ECO:0000313" key="3">
    <source>
        <dbReference type="Proteomes" id="UP000604737"/>
    </source>
</evidence>
<reference evidence="3" key="1">
    <citation type="journal article" date="2019" name="Int. J. Syst. Evol. Microbiol.">
        <title>The Global Catalogue of Microorganisms (GCM) 10K type strain sequencing project: providing services to taxonomists for standard genome sequencing and annotation.</title>
        <authorList>
            <consortium name="The Broad Institute Genomics Platform"/>
            <consortium name="The Broad Institute Genome Sequencing Center for Infectious Disease"/>
            <person name="Wu L."/>
            <person name="Ma J."/>
        </authorList>
    </citation>
    <scope>NUCLEOTIDE SEQUENCE [LARGE SCALE GENOMIC DNA]</scope>
    <source>
        <strain evidence="3">KCTC 23701</strain>
    </source>
</reference>
<dbReference type="Gene3D" id="1.10.101.10">
    <property type="entry name" value="PGBD-like superfamily/PGBD"/>
    <property type="match status" value="1"/>
</dbReference>
<dbReference type="EMBL" id="BMYO01000008">
    <property type="protein sequence ID" value="GHD67175.1"/>
    <property type="molecule type" value="Genomic_DNA"/>
</dbReference>
<dbReference type="SUPFAM" id="SSF54001">
    <property type="entry name" value="Cysteine proteinases"/>
    <property type="match status" value="1"/>
</dbReference>
<dbReference type="Gene3D" id="1.10.530.10">
    <property type="match status" value="1"/>
</dbReference>
<dbReference type="SUPFAM" id="SSF47090">
    <property type="entry name" value="PGBD-like"/>
    <property type="match status" value="1"/>
</dbReference>
<dbReference type="InterPro" id="IPR023346">
    <property type="entry name" value="Lysozyme-like_dom_sf"/>
</dbReference>
<evidence type="ECO:0000259" key="1">
    <source>
        <dbReference type="Pfam" id="PF01471"/>
    </source>
</evidence>
<protein>
    <recommendedName>
        <fullName evidence="1">Peptidoglycan binding-like domain-containing protein</fullName>
    </recommendedName>
</protein>
<dbReference type="Proteomes" id="UP000604737">
    <property type="component" value="Unassembled WGS sequence"/>
</dbReference>
<dbReference type="InterPro" id="IPR038765">
    <property type="entry name" value="Papain-like_cys_pep_sf"/>
</dbReference>
<proteinExistence type="predicted"/>
<gene>
    <name evidence="2" type="ORF">GCM10007350_30510</name>
</gene>
<dbReference type="RefSeq" id="WP_189461764.1">
    <property type="nucleotide sequence ID" value="NZ_BMYO01000008.1"/>
</dbReference>
<organism evidence="2 3">
    <name type="scientific">Jeongeupia chitinilytica</name>
    <dbReference type="NCBI Taxonomy" id="1041641"/>
    <lineage>
        <taxon>Bacteria</taxon>
        <taxon>Pseudomonadati</taxon>
        <taxon>Pseudomonadota</taxon>
        <taxon>Betaproteobacteria</taxon>
        <taxon>Neisseriales</taxon>
        <taxon>Chitinibacteraceae</taxon>
        <taxon>Jeongeupia</taxon>
    </lineage>
</organism>
<dbReference type="InterPro" id="IPR036366">
    <property type="entry name" value="PGBDSf"/>
</dbReference>
<keyword evidence="3" id="KW-1185">Reference proteome</keyword>
<sequence>MASPLLIRGHQGADVAALKQALRTALEQAGINAAPFPGLNDGGDGFDADTEAALQQWQGSAGFVADGIAGPRVLGEFGLLQSDPAQVQVNVASVQKMFPATKASNIERNLPYVMAALRAAGLIERDLICMALATIRAETEGFVPISEGVSKFNTAPGKPPFSAYDPGTDIGHTLGNTEPGDGARFKGRGYVQLTGRDNYTRLGTRLDIDLVGRSELANAPEVAACLLAAFLVAKRDPIRAALDSDDLKKARKLVNGGSHGLDRFTDAYRRGLAVLGPVQAARASGKAKGFTVPETLTVVRDGVDLRDRLFMPRVQSLPPQHPTDADVAQLLPAYTRAGLVLNQGTEGACTGFGLACVINYLRWRANGGKATESVSPRMLYAFARRYDEYDGEDYEGSSCRGALKGWHRHGVCPAHDWPYHPGEDTTPNPGWIDAALETTLGVYYRIDPKALVDLQAAIAEVGAIYVSAYTHPGWAGVARTRAPKSHADLPLIAFDDRPSLSGGHAFALVGFNRTGFVVQNSWGEAWGAGGFAVLGYADWLANAMDAWVAALGVPGNLSGQRVPRSHRNAPSGVAASSWDDETTTRHSIISGNDGRIDSFIAEDELQRSLRAQACTLPDLWFRTQPGDVKRLVIYAHGGLNSKDAALKRARVMGPYFTGNGCYPLFLVWKTGLLESVGQIIGDHIDQLRSGLFGADRGITDFFADQQDALVETVIGRPLARPIWSEMKENAGFATERGRGGDLLALALQALANLWGDKLEIHLIGHSAGAILLGQLLDRFAQLDLGERLASVHLYAPACTVAFANTHYTPHQALMKRLHLHVLSDDNERNDTVAEIYRKSLLYLVSNALETDRRTPLLGLEKVFTTPDARDWDGASTTFDTVNDWCRAWADAGGAGRLHVWRDARVRSGPDTTISASHGSFDNNIEVIGQTLKLVTGNDVLTMPVDDLRGF</sequence>
<dbReference type="CDD" id="cd02619">
    <property type="entry name" value="Peptidase_C1"/>
    <property type="match status" value="1"/>
</dbReference>
<evidence type="ECO:0000313" key="2">
    <source>
        <dbReference type="EMBL" id="GHD67175.1"/>
    </source>
</evidence>
<accession>A0ABQ3H5J0</accession>